<feature type="signal peptide" evidence="1">
    <location>
        <begin position="1"/>
        <end position="17"/>
    </location>
</feature>
<dbReference type="Proteomes" id="UP000053558">
    <property type="component" value="Unassembled WGS sequence"/>
</dbReference>
<dbReference type="GeneID" id="19210633"/>
<organism evidence="2 3">
    <name type="scientific">Coniophora puteana (strain RWD-64-598)</name>
    <name type="common">Brown rot fungus</name>
    <dbReference type="NCBI Taxonomy" id="741705"/>
    <lineage>
        <taxon>Eukaryota</taxon>
        <taxon>Fungi</taxon>
        <taxon>Dikarya</taxon>
        <taxon>Basidiomycota</taxon>
        <taxon>Agaricomycotina</taxon>
        <taxon>Agaricomycetes</taxon>
        <taxon>Agaricomycetidae</taxon>
        <taxon>Boletales</taxon>
        <taxon>Coniophorineae</taxon>
        <taxon>Coniophoraceae</taxon>
        <taxon>Coniophora</taxon>
    </lineage>
</organism>
<accession>A0A5M3MGG6</accession>
<dbReference type="AlphaFoldDB" id="A0A5M3MGG6"/>
<evidence type="ECO:0000313" key="3">
    <source>
        <dbReference type="Proteomes" id="UP000053558"/>
    </source>
</evidence>
<reference evidence="3" key="1">
    <citation type="journal article" date="2012" name="Science">
        <title>The Paleozoic origin of enzymatic lignin decomposition reconstructed from 31 fungal genomes.</title>
        <authorList>
            <person name="Floudas D."/>
            <person name="Binder M."/>
            <person name="Riley R."/>
            <person name="Barry K."/>
            <person name="Blanchette R.A."/>
            <person name="Henrissat B."/>
            <person name="Martinez A.T."/>
            <person name="Otillar R."/>
            <person name="Spatafora J.W."/>
            <person name="Yadav J.S."/>
            <person name="Aerts A."/>
            <person name="Benoit I."/>
            <person name="Boyd A."/>
            <person name="Carlson A."/>
            <person name="Copeland A."/>
            <person name="Coutinho P.M."/>
            <person name="de Vries R.P."/>
            <person name="Ferreira P."/>
            <person name="Findley K."/>
            <person name="Foster B."/>
            <person name="Gaskell J."/>
            <person name="Glotzer D."/>
            <person name="Gorecki P."/>
            <person name="Heitman J."/>
            <person name="Hesse C."/>
            <person name="Hori C."/>
            <person name="Igarashi K."/>
            <person name="Jurgens J.A."/>
            <person name="Kallen N."/>
            <person name="Kersten P."/>
            <person name="Kohler A."/>
            <person name="Kuees U."/>
            <person name="Kumar T.K.A."/>
            <person name="Kuo A."/>
            <person name="LaButti K."/>
            <person name="Larrondo L.F."/>
            <person name="Lindquist E."/>
            <person name="Ling A."/>
            <person name="Lombard V."/>
            <person name="Lucas S."/>
            <person name="Lundell T."/>
            <person name="Martin R."/>
            <person name="McLaughlin D.J."/>
            <person name="Morgenstern I."/>
            <person name="Morin E."/>
            <person name="Murat C."/>
            <person name="Nagy L.G."/>
            <person name="Nolan M."/>
            <person name="Ohm R.A."/>
            <person name="Patyshakuliyeva A."/>
            <person name="Rokas A."/>
            <person name="Ruiz-Duenas F.J."/>
            <person name="Sabat G."/>
            <person name="Salamov A."/>
            <person name="Samejima M."/>
            <person name="Schmutz J."/>
            <person name="Slot J.C."/>
            <person name="St John F."/>
            <person name="Stenlid J."/>
            <person name="Sun H."/>
            <person name="Sun S."/>
            <person name="Syed K."/>
            <person name="Tsang A."/>
            <person name="Wiebenga A."/>
            <person name="Young D."/>
            <person name="Pisabarro A."/>
            <person name="Eastwood D.C."/>
            <person name="Martin F."/>
            <person name="Cullen D."/>
            <person name="Grigoriev I.V."/>
            <person name="Hibbett D.S."/>
        </authorList>
    </citation>
    <scope>NUCLEOTIDE SEQUENCE [LARGE SCALE GENOMIC DNA]</scope>
    <source>
        <strain evidence="3">RWD-64-598 SS2</strain>
    </source>
</reference>
<sequence>MSCGGLSKFFCFRRVLALAVRLAFRRARHDVGRASELLPNECFSQDFGRDASG</sequence>
<keyword evidence="3" id="KW-1185">Reference proteome</keyword>
<dbReference type="RefSeq" id="XP_007771231.1">
    <property type="nucleotide sequence ID" value="XM_007773041.1"/>
</dbReference>
<dbReference type="KEGG" id="cput:CONPUDRAFT_83674"/>
<gene>
    <name evidence="2" type="ORF">CONPUDRAFT_83674</name>
</gene>
<proteinExistence type="predicted"/>
<dbReference type="EMBL" id="JH711582">
    <property type="protein sequence ID" value="EIW78147.1"/>
    <property type="molecule type" value="Genomic_DNA"/>
</dbReference>
<feature type="chain" id="PRO_5024348284" evidence="1">
    <location>
        <begin position="18"/>
        <end position="53"/>
    </location>
</feature>
<comment type="caution">
    <text evidence="2">The sequence shown here is derived from an EMBL/GenBank/DDBJ whole genome shotgun (WGS) entry which is preliminary data.</text>
</comment>
<keyword evidence="1" id="KW-0732">Signal</keyword>
<evidence type="ECO:0000256" key="1">
    <source>
        <dbReference type="SAM" id="SignalP"/>
    </source>
</evidence>
<protein>
    <submittedName>
        <fullName evidence="2">Uncharacterized protein</fullName>
    </submittedName>
</protein>
<evidence type="ECO:0000313" key="2">
    <source>
        <dbReference type="EMBL" id="EIW78147.1"/>
    </source>
</evidence>
<name>A0A5M3MGG6_CONPW</name>